<dbReference type="Proteomes" id="UP000465778">
    <property type="component" value="Unassembled WGS sequence"/>
</dbReference>
<protein>
    <recommendedName>
        <fullName evidence="1">Probable queuosine precursor transporter</fullName>
        <shortName evidence="1">Q precursor transporter</shortName>
    </recommendedName>
</protein>
<dbReference type="AlphaFoldDB" id="A0A800NGI4"/>
<dbReference type="GO" id="GO:0005886">
    <property type="term" value="C:plasma membrane"/>
    <property type="evidence" value="ECO:0007669"/>
    <property type="project" value="UniProtKB-SubCell"/>
</dbReference>
<keyword evidence="1" id="KW-1133">Transmembrane helix</keyword>
<sequence>MFNEWFGLLFAIINFILVLAMYRLFGKTGLFVWIGFSTVMANLQVVKTIEMFGLTATLGNAMYGTAFLVTDILNEKYGKEEAKKAVWLGFFTLLSMTLIMQMVLMFKPHETDFAQESLSTLFSVLPRIAAGSLAAYLVSQFTDVYIFTYLKKKFPKDGQFWIRNNGSTMISQLLDTLVFTSIAFLGVFPLEEWIQIFITTYLLKFIVAVLDTPFGYIAKRFPVKDEDAV</sequence>
<feature type="transmembrane region" description="Helical" evidence="1">
    <location>
        <begin position="85"/>
        <end position="104"/>
    </location>
</feature>
<proteinExistence type="inferred from homology"/>
<reference evidence="2 3" key="1">
    <citation type="journal article" date="2020" name="G3 (Bethesda)">
        <title>Whole Genome Sequencing and Comparative Genomics of Two Nematicidal Bacillus Strains Reveals a Wide Range of Possible Virulence Factors.</title>
        <authorList>
            <person name="Susic N."/>
            <person name="Janezic S."/>
            <person name="Rupnik M."/>
            <person name="Geric Stare B."/>
        </authorList>
    </citation>
    <scope>NUCLEOTIDE SEQUENCE [LARGE SCALE GENOMIC DNA]</scope>
    <source>
        <strain evidence="2 3">I-1582</strain>
    </source>
</reference>
<comment type="function">
    <text evidence="1">Involved in the import of queuosine (Q) precursors, required for Q precursor salvage.</text>
</comment>
<evidence type="ECO:0000313" key="3">
    <source>
        <dbReference type="Proteomes" id="UP000465778"/>
    </source>
</evidence>
<dbReference type="PANTHER" id="PTHR34300:SF2">
    <property type="entry name" value="QUEUOSINE PRECURSOR TRANSPORTER-RELATED"/>
    <property type="match status" value="1"/>
</dbReference>
<comment type="caution">
    <text evidence="2">The sequence shown here is derived from an EMBL/GenBank/DDBJ whole genome shotgun (WGS) entry which is preliminary data.</text>
</comment>
<keyword evidence="1" id="KW-0812">Transmembrane</keyword>
<dbReference type="Pfam" id="PF02592">
    <property type="entry name" value="Vut_1"/>
    <property type="match status" value="1"/>
</dbReference>
<evidence type="ECO:0000313" key="2">
    <source>
        <dbReference type="EMBL" id="KAF0826039.1"/>
    </source>
</evidence>
<dbReference type="InterPro" id="IPR003744">
    <property type="entry name" value="YhhQ"/>
</dbReference>
<name>A0A800NGI4_CYTFI</name>
<accession>A0A800NGI4</accession>
<feature type="transmembrane region" description="Helical" evidence="1">
    <location>
        <begin position="6"/>
        <end position="25"/>
    </location>
</feature>
<feature type="transmembrane region" description="Helical" evidence="1">
    <location>
        <begin position="124"/>
        <end position="148"/>
    </location>
</feature>
<gene>
    <name evidence="2" type="ORF">KIS1582_0178</name>
</gene>
<dbReference type="GO" id="GO:0022857">
    <property type="term" value="F:transmembrane transporter activity"/>
    <property type="evidence" value="ECO:0007669"/>
    <property type="project" value="UniProtKB-UniRule"/>
</dbReference>
<dbReference type="PANTHER" id="PTHR34300">
    <property type="entry name" value="QUEUOSINE PRECURSOR TRANSPORTER-RELATED"/>
    <property type="match status" value="1"/>
</dbReference>
<feature type="transmembrane region" description="Helical" evidence="1">
    <location>
        <begin position="52"/>
        <end position="73"/>
    </location>
</feature>
<comment type="subcellular location">
    <subcellularLocation>
        <location evidence="1">Cell membrane</location>
        <topology evidence="1">Multi-pass membrane protein</topology>
    </subcellularLocation>
</comment>
<keyword evidence="1" id="KW-1003">Cell membrane</keyword>
<dbReference type="OrthoDB" id="9805479at2"/>
<feature type="transmembrane region" description="Helical" evidence="1">
    <location>
        <begin position="30"/>
        <end position="46"/>
    </location>
</feature>
<dbReference type="NCBIfam" id="TIGR00697">
    <property type="entry name" value="queuosine precursor transporter"/>
    <property type="match status" value="1"/>
</dbReference>
<comment type="similarity">
    <text evidence="1">Belongs to the vitamin uptake transporter (VUT/ECF) (TC 2.A.88) family. Q precursor transporter subfamily.</text>
</comment>
<keyword evidence="1" id="KW-0813">Transport</keyword>
<organism evidence="2 3">
    <name type="scientific">Cytobacillus firmus</name>
    <name type="common">Bacillus firmus</name>
    <dbReference type="NCBI Taxonomy" id="1399"/>
    <lineage>
        <taxon>Bacteria</taxon>
        <taxon>Bacillati</taxon>
        <taxon>Bacillota</taxon>
        <taxon>Bacilli</taxon>
        <taxon>Bacillales</taxon>
        <taxon>Bacillaceae</taxon>
        <taxon>Cytobacillus</taxon>
    </lineage>
</organism>
<dbReference type="EMBL" id="VDEM01000001">
    <property type="protein sequence ID" value="KAF0826039.1"/>
    <property type="molecule type" value="Genomic_DNA"/>
</dbReference>
<dbReference type="RefSeq" id="WP_159343979.1">
    <property type="nucleotide sequence ID" value="NZ_JBALOT010000016.1"/>
</dbReference>
<evidence type="ECO:0000256" key="1">
    <source>
        <dbReference type="HAMAP-Rule" id="MF_02088"/>
    </source>
</evidence>
<feature type="transmembrane region" description="Helical" evidence="1">
    <location>
        <begin position="169"/>
        <end position="187"/>
    </location>
</feature>
<keyword evidence="1" id="KW-0472">Membrane</keyword>
<dbReference type="HAMAP" id="MF_02088">
    <property type="entry name" value="Q_prec_transport"/>
    <property type="match status" value="1"/>
</dbReference>
<feature type="transmembrane region" description="Helical" evidence="1">
    <location>
        <begin position="193"/>
        <end position="210"/>
    </location>
</feature>